<evidence type="ECO:0000313" key="2">
    <source>
        <dbReference type="Proteomes" id="UP000318313"/>
    </source>
</evidence>
<keyword evidence="2" id="KW-1185">Reference proteome</keyword>
<dbReference type="Proteomes" id="UP000318313">
    <property type="component" value="Chromosome"/>
</dbReference>
<name>A0A518I7F5_9PLAN</name>
<dbReference type="KEGG" id="gfm:Enr17x_10520"/>
<protein>
    <submittedName>
        <fullName evidence="1">Uncharacterized protein</fullName>
    </submittedName>
</protein>
<sequence>MESNFELSLEAVDAGQRPPVFRLAFSSSSERLLLPYPEVTGLQFLDAAGEKVAEWRTAYLSITPLDEFVLRPGGRIAFDLETPDKLPPAREHDWTIQLPPGRMSVRYVYEVEADKKRYDFLAKGSRFAAITKFWGGRVESPMIEFDA</sequence>
<gene>
    <name evidence="1" type="ORF">Enr17x_10520</name>
</gene>
<reference evidence="1 2" key="1">
    <citation type="submission" date="2019-03" db="EMBL/GenBank/DDBJ databases">
        <title>Deep-cultivation of Planctomycetes and their phenomic and genomic characterization uncovers novel biology.</title>
        <authorList>
            <person name="Wiegand S."/>
            <person name="Jogler M."/>
            <person name="Boedeker C."/>
            <person name="Pinto D."/>
            <person name="Vollmers J."/>
            <person name="Rivas-Marin E."/>
            <person name="Kohn T."/>
            <person name="Peeters S.H."/>
            <person name="Heuer A."/>
            <person name="Rast P."/>
            <person name="Oberbeckmann S."/>
            <person name="Bunk B."/>
            <person name="Jeske O."/>
            <person name="Meyerdierks A."/>
            <person name="Storesund J.E."/>
            <person name="Kallscheuer N."/>
            <person name="Luecker S."/>
            <person name="Lage O.M."/>
            <person name="Pohl T."/>
            <person name="Merkel B.J."/>
            <person name="Hornburger P."/>
            <person name="Mueller R.-W."/>
            <person name="Bruemmer F."/>
            <person name="Labrenz M."/>
            <person name="Spormann A.M."/>
            <person name="Op den Camp H."/>
            <person name="Overmann J."/>
            <person name="Amann R."/>
            <person name="Jetten M.S.M."/>
            <person name="Mascher T."/>
            <person name="Medema M.H."/>
            <person name="Devos D.P."/>
            <person name="Kaster A.-K."/>
            <person name="Ovreas L."/>
            <person name="Rohde M."/>
            <person name="Galperin M.Y."/>
            <person name="Jogler C."/>
        </authorList>
    </citation>
    <scope>NUCLEOTIDE SEQUENCE [LARGE SCALE GENOMIC DNA]</scope>
    <source>
        <strain evidence="1 2">Enr17</strain>
    </source>
</reference>
<dbReference type="RefSeq" id="WP_145306467.1">
    <property type="nucleotide sequence ID" value="NZ_CP037452.1"/>
</dbReference>
<accession>A0A518I7F5</accession>
<dbReference type="EMBL" id="CP037452">
    <property type="protein sequence ID" value="QDV49037.1"/>
    <property type="molecule type" value="Genomic_DNA"/>
</dbReference>
<organism evidence="1 2">
    <name type="scientific">Gimesia fumaroli</name>
    <dbReference type="NCBI Taxonomy" id="2527976"/>
    <lineage>
        <taxon>Bacteria</taxon>
        <taxon>Pseudomonadati</taxon>
        <taxon>Planctomycetota</taxon>
        <taxon>Planctomycetia</taxon>
        <taxon>Planctomycetales</taxon>
        <taxon>Planctomycetaceae</taxon>
        <taxon>Gimesia</taxon>
    </lineage>
</organism>
<dbReference type="OrthoDB" id="283738at2"/>
<evidence type="ECO:0000313" key="1">
    <source>
        <dbReference type="EMBL" id="QDV49037.1"/>
    </source>
</evidence>
<dbReference type="AlphaFoldDB" id="A0A518I7F5"/>
<proteinExistence type="predicted"/>